<keyword evidence="3" id="KW-0143">Chaperone</keyword>
<dbReference type="PANTHER" id="PTHR13932">
    <property type="entry name" value="COPROPORPHYRINIGEN III OXIDASE"/>
    <property type="match status" value="1"/>
</dbReference>
<keyword evidence="3" id="KW-0479">Metal-binding</keyword>
<evidence type="ECO:0000256" key="2">
    <source>
        <dbReference type="ARBA" id="ARBA00017228"/>
    </source>
</evidence>
<keyword evidence="3" id="KW-0349">Heme</keyword>
<sequence length="377" mass="42856">MRGIYIHIPFCHQICHYCDFNKVFFENQPVDEYIETIDKELTILKQSGTDFTKVETVFFGGGTPTALSAKQLDRLLEIVHSHVSVMNLTEFSTEANPDELTLDKLNVLKNGQVKRLSLGVQSFDEDLLKKIGRSHSPKQAIDVVNNARRTGFENISIDLIYALPGQTQAQWQNTLDQALALELPHYSGYSLIIEPKTVFYNLMNKGRLPLPGEDEETVMFSELINQMEKSGRSQYEISNFAIPGRESIHNMIYWENDEYAGIGAGAHGYLGGVRYANIAPLKRYMEHVETGDLPIIEKNTVTPNESMEEEMFLGLRKTEGVSIKHFAEKFGVTLEEKYGAVIQDLIKKDLVERHENRIRLTRNGIFKGNEAFQQFLG</sequence>
<evidence type="ECO:0000256" key="3">
    <source>
        <dbReference type="RuleBase" id="RU364116"/>
    </source>
</evidence>
<dbReference type="SMART" id="SM00729">
    <property type="entry name" value="Elp3"/>
    <property type="match status" value="1"/>
</dbReference>
<dbReference type="EMBL" id="CP116341">
    <property type="protein sequence ID" value="WOV85500.1"/>
    <property type="molecule type" value="Genomic_DNA"/>
</dbReference>
<keyword evidence="3" id="KW-0411">Iron-sulfur</keyword>
<proteinExistence type="inferred from homology"/>
<dbReference type="SFLD" id="SFLDS00029">
    <property type="entry name" value="Radical_SAM"/>
    <property type="match status" value="1"/>
</dbReference>
<dbReference type="PROSITE" id="PS51918">
    <property type="entry name" value="RADICAL_SAM"/>
    <property type="match status" value="1"/>
</dbReference>
<keyword evidence="3" id="KW-0408">Iron</keyword>
<dbReference type="SFLD" id="SFLDG01082">
    <property type="entry name" value="B12-binding_domain_containing"/>
    <property type="match status" value="1"/>
</dbReference>
<dbReference type="Pfam" id="PF04055">
    <property type="entry name" value="Radical_SAM"/>
    <property type="match status" value="1"/>
</dbReference>
<organism evidence="5 6">
    <name type="scientific">Sporosarcina jeotgali</name>
    <dbReference type="NCBI Taxonomy" id="3020056"/>
    <lineage>
        <taxon>Bacteria</taxon>
        <taxon>Bacillati</taxon>
        <taxon>Bacillota</taxon>
        <taxon>Bacilli</taxon>
        <taxon>Bacillales</taxon>
        <taxon>Caryophanaceae</taxon>
        <taxon>Sporosarcina</taxon>
    </lineage>
</organism>
<keyword evidence="3" id="KW-0004">4Fe-4S</keyword>
<dbReference type="InterPro" id="IPR004559">
    <property type="entry name" value="HemW-like"/>
</dbReference>
<dbReference type="NCBIfam" id="TIGR00539">
    <property type="entry name" value="hemN_rel"/>
    <property type="match status" value="1"/>
</dbReference>
<evidence type="ECO:0000259" key="4">
    <source>
        <dbReference type="PROSITE" id="PS51918"/>
    </source>
</evidence>
<dbReference type="InterPro" id="IPR023404">
    <property type="entry name" value="rSAM_horseshoe"/>
</dbReference>
<dbReference type="SFLD" id="SFLDF00562">
    <property type="entry name" value="HemN-like__clustered_with_heat"/>
    <property type="match status" value="1"/>
</dbReference>
<evidence type="ECO:0000313" key="6">
    <source>
        <dbReference type="Proteomes" id="UP001303532"/>
    </source>
</evidence>
<dbReference type="Gene3D" id="3.80.30.20">
    <property type="entry name" value="tm_1862 like domain"/>
    <property type="match status" value="1"/>
</dbReference>
<keyword evidence="3" id="KW-0963">Cytoplasm</keyword>
<dbReference type="CDD" id="cd01335">
    <property type="entry name" value="Radical_SAM"/>
    <property type="match status" value="1"/>
</dbReference>
<keyword evidence="3" id="KW-0949">S-adenosyl-L-methionine</keyword>
<feature type="domain" description="Radical SAM core" evidence="4">
    <location>
        <begin position="1"/>
        <end position="232"/>
    </location>
</feature>
<comment type="function">
    <text evidence="3">Probably acts as a heme chaperone, transferring heme to an unknown acceptor. Binds one molecule of heme per monomer, possibly covalently. Binds 1 [4Fe-4S] cluster. The cluster is coordinated with 3 cysteines and an exchangeable S-adenosyl-L-methionine.</text>
</comment>
<dbReference type="SUPFAM" id="SSF102114">
    <property type="entry name" value="Radical SAM enzymes"/>
    <property type="match status" value="1"/>
</dbReference>
<dbReference type="InterPro" id="IPR006638">
    <property type="entry name" value="Elp3/MiaA/NifB-like_rSAM"/>
</dbReference>
<dbReference type="SFLD" id="SFLDG01065">
    <property type="entry name" value="anaerobic_coproporphyrinogen-I"/>
    <property type="match status" value="1"/>
</dbReference>
<dbReference type="RefSeq" id="WP_323693104.1">
    <property type="nucleotide sequence ID" value="NZ_CP116341.1"/>
</dbReference>
<comment type="subcellular location">
    <subcellularLocation>
        <location evidence="3">Cytoplasm</location>
    </subcellularLocation>
</comment>
<dbReference type="Pfam" id="PF06969">
    <property type="entry name" value="HemN_C"/>
    <property type="match status" value="1"/>
</dbReference>
<dbReference type="SFLD" id="SFLDF00288">
    <property type="entry name" value="HemN-like__clustered_with_nucl"/>
    <property type="match status" value="1"/>
</dbReference>
<reference evidence="5 6" key="1">
    <citation type="submission" date="2023-01" db="EMBL/GenBank/DDBJ databases">
        <title>Sporosarcina sp. nov., isolated from Korean tranditional fermented seafood 'Jeotgal'.</title>
        <authorList>
            <person name="Yang A.-I."/>
        </authorList>
    </citation>
    <scope>NUCLEOTIDE SEQUENCE [LARGE SCALE GENOMIC DNA]</scope>
    <source>
        <strain evidence="5 6">B2O-1</strain>
    </source>
</reference>
<name>A0ABZ0KZ45_9BACL</name>
<evidence type="ECO:0000313" key="5">
    <source>
        <dbReference type="EMBL" id="WOV85500.1"/>
    </source>
</evidence>
<dbReference type="InterPro" id="IPR010723">
    <property type="entry name" value="HemN_C"/>
</dbReference>
<keyword evidence="6" id="KW-1185">Reference proteome</keyword>
<dbReference type="PANTHER" id="PTHR13932:SF5">
    <property type="entry name" value="RADICAL S-ADENOSYL METHIONINE DOMAIN-CONTAINING PROTEIN 1, MITOCHONDRIAL"/>
    <property type="match status" value="1"/>
</dbReference>
<dbReference type="Proteomes" id="UP001303532">
    <property type="component" value="Chromosome"/>
</dbReference>
<protein>
    <recommendedName>
        <fullName evidence="2 3">Heme chaperone HemW</fullName>
    </recommendedName>
</protein>
<dbReference type="InterPro" id="IPR058240">
    <property type="entry name" value="rSAM_sf"/>
</dbReference>
<accession>A0ABZ0KZ45</accession>
<dbReference type="InterPro" id="IPR007197">
    <property type="entry name" value="rSAM"/>
</dbReference>
<evidence type="ECO:0000256" key="1">
    <source>
        <dbReference type="ARBA" id="ARBA00006100"/>
    </source>
</evidence>
<gene>
    <name evidence="5" type="primary">hemW</name>
    <name evidence="5" type="ORF">PGH26_06085</name>
</gene>
<dbReference type="InterPro" id="IPR034505">
    <property type="entry name" value="Coproporphyrinogen-III_oxidase"/>
</dbReference>
<comment type="similarity">
    <text evidence="1">Belongs to the anaerobic coproporphyrinogen-III oxidase family. HemW subfamily.</text>
</comment>